<evidence type="ECO:0000256" key="5">
    <source>
        <dbReference type="SAM" id="MobiDB-lite"/>
    </source>
</evidence>
<dbReference type="InterPro" id="IPR051068">
    <property type="entry name" value="MFS_Domain-Containing_Protein"/>
</dbReference>
<evidence type="ECO:0000256" key="2">
    <source>
        <dbReference type="ARBA" id="ARBA00022692"/>
    </source>
</evidence>
<feature type="transmembrane region" description="Helical" evidence="6">
    <location>
        <begin position="269"/>
        <end position="288"/>
    </location>
</feature>
<evidence type="ECO:0000259" key="7">
    <source>
        <dbReference type="PROSITE" id="PS50850"/>
    </source>
</evidence>
<dbReference type="GO" id="GO:0016020">
    <property type="term" value="C:membrane"/>
    <property type="evidence" value="ECO:0007669"/>
    <property type="project" value="UniProtKB-SubCell"/>
</dbReference>
<feature type="domain" description="Major facilitator superfamily (MFS) profile" evidence="7">
    <location>
        <begin position="18"/>
        <end position="424"/>
    </location>
</feature>
<feature type="transmembrane region" description="Helical" evidence="6">
    <location>
        <begin position="51"/>
        <end position="72"/>
    </location>
</feature>
<dbReference type="PROSITE" id="PS50850">
    <property type="entry name" value="MFS"/>
    <property type="match status" value="1"/>
</dbReference>
<feature type="transmembrane region" description="Helical" evidence="6">
    <location>
        <begin position="331"/>
        <end position="352"/>
    </location>
</feature>
<evidence type="ECO:0000256" key="1">
    <source>
        <dbReference type="ARBA" id="ARBA00004141"/>
    </source>
</evidence>
<dbReference type="Gene3D" id="1.20.1250.20">
    <property type="entry name" value="MFS general substrate transporter like domains"/>
    <property type="match status" value="1"/>
</dbReference>
<evidence type="ECO:0000313" key="8">
    <source>
        <dbReference type="EMBL" id="CAE4616981.1"/>
    </source>
</evidence>
<feature type="transmembrane region" description="Helical" evidence="6">
    <location>
        <begin position="300"/>
        <end position="319"/>
    </location>
</feature>
<sequence>MDGKCSGQACPAFAWTSSHLLCASVTVLGNIDFGVIVPSLFAYVREMGGGYGLYGSIISAFMLCRMVCEPVVSSLSDRFGFKRLYLFELIVLVVGNLVYAFAPNAWFLLIGRMISGCGAAGACLGSPYFARTFERSRLTSAQFKLTASRALGTLAGPGVSFFVQDINFDLLGHRVDFTNAPPLFVASCAAAVLALSAEFFEDIPSASESGKPLLSGFADREAAVLELWRPGVCALLALHAVTGMAVAFLEAITAPMTQRVFHWEAATTSLLFALTAVAFITVTIAVDRLMKASEVSDRELILVGAVISFFGGVLVAYWWSDGGPAAGFTAWKFLLSTFLFTVCQPSFQLGAIRALFSKLIPKREQGSLQGISSAMYSLGNLVAPLLATTALARGINWLKWLLWASTMVNLVLIFAAWQFLSDEEFHINDEQDVTGEVPPLGSRSTGPPDGEQPLASATVS</sequence>
<dbReference type="PANTHER" id="PTHR23510:SF16">
    <property type="entry name" value="MAJOR FACILITATOR SUPERFAMILY (MFS) PROFILE DOMAIN-CONTAINING PROTEIN"/>
    <property type="match status" value="1"/>
</dbReference>
<evidence type="ECO:0000256" key="6">
    <source>
        <dbReference type="SAM" id="Phobius"/>
    </source>
</evidence>
<name>A0A7S4VA54_9DINO</name>
<dbReference type="InterPro" id="IPR011701">
    <property type="entry name" value="MFS"/>
</dbReference>
<protein>
    <recommendedName>
        <fullName evidence="7">Major facilitator superfamily (MFS) profile domain-containing protein</fullName>
    </recommendedName>
</protein>
<feature type="transmembrane region" description="Helical" evidence="6">
    <location>
        <begin position="227"/>
        <end position="249"/>
    </location>
</feature>
<organism evidence="8">
    <name type="scientific">Alexandrium monilatum</name>
    <dbReference type="NCBI Taxonomy" id="311494"/>
    <lineage>
        <taxon>Eukaryota</taxon>
        <taxon>Sar</taxon>
        <taxon>Alveolata</taxon>
        <taxon>Dinophyceae</taxon>
        <taxon>Gonyaulacales</taxon>
        <taxon>Pyrocystaceae</taxon>
        <taxon>Alexandrium</taxon>
    </lineage>
</organism>
<comment type="subcellular location">
    <subcellularLocation>
        <location evidence="1">Membrane</location>
        <topology evidence="1">Multi-pass membrane protein</topology>
    </subcellularLocation>
</comment>
<feature type="transmembrane region" description="Helical" evidence="6">
    <location>
        <begin position="400"/>
        <end position="420"/>
    </location>
</feature>
<proteinExistence type="predicted"/>
<evidence type="ECO:0000256" key="4">
    <source>
        <dbReference type="ARBA" id="ARBA00023136"/>
    </source>
</evidence>
<accession>A0A7S4VA54</accession>
<dbReference type="SUPFAM" id="SSF103473">
    <property type="entry name" value="MFS general substrate transporter"/>
    <property type="match status" value="1"/>
</dbReference>
<dbReference type="AlphaFoldDB" id="A0A7S4VA54"/>
<dbReference type="InterPro" id="IPR020846">
    <property type="entry name" value="MFS_dom"/>
</dbReference>
<feature type="transmembrane region" description="Helical" evidence="6">
    <location>
        <begin position="84"/>
        <end position="102"/>
    </location>
</feature>
<dbReference type="InterPro" id="IPR036259">
    <property type="entry name" value="MFS_trans_sf"/>
</dbReference>
<keyword evidence="2 6" id="KW-0812">Transmembrane</keyword>
<feature type="region of interest" description="Disordered" evidence="5">
    <location>
        <begin position="431"/>
        <end position="460"/>
    </location>
</feature>
<keyword evidence="4 6" id="KW-0472">Membrane</keyword>
<dbReference type="EMBL" id="HBNR01052262">
    <property type="protein sequence ID" value="CAE4616981.1"/>
    <property type="molecule type" value="Transcribed_RNA"/>
</dbReference>
<dbReference type="PANTHER" id="PTHR23510">
    <property type="entry name" value="INNER MEMBRANE TRANSPORT PROTEIN YAJR"/>
    <property type="match status" value="1"/>
</dbReference>
<dbReference type="Pfam" id="PF07690">
    <property type="entry name" value="MFS_1"/>
    <property type="match status" value="1"/>
</dbReference>
<reference evidence="8" key="1">
    <citation type="submission" date="2021-01" db="EMBL/GenBank/DDBJ databases">
        <authorList>
            <person name="Corre E."/>
            <person name="Pelletier E."/>
            <person name="Niang G."/>
            <person name="Scheremetjew M."/>
            <person name="Finn R."/>
            <person name="Kale V."/>
            <person name="Holt S."/>
            <person name="Cochrane G."/>
            <person name="Meng A."/>
            <person name="Brown T."/>
            <person name="Cohen L."/>
        </authorList>
    </citation>
    <scope>NUCLEOTIDE SEQUENCE</scope>
    <source>
        <strain evidence="8">CCMP3105</strain>
    </source>
</reference>
<keyword evidence="3 6" id="KW-1133">Transmembrane helix</keyword>
<evidence type="ECO:0000256" key="3">
    <source>
        <dbReference type="ARBA" id="ARBA00022989"/>
    </source>
</evidence>
<feature type="transmembrane region" description="Helical" evidence="6">
    <location>
        <begin position="108"/>
        <end position="130"/>
    </location>
</feature>
<gene>
    <name evidence="8" type="ORF">AMON00008_LOCUS36640</name>
</gene>
<dbReference type="GO" id="GO:0022857">
    <property type="term" value="F:transmembrane transporter activity"/>
    <property type="evidence" value="ECO:0007669"/>
    <property type="project" value="InterPro"/>
</dbReference>
<feature type="transmembrane region" description="Helical" evidence="6">
    <location>
        <begin position="12"/>
        <end position="31"/>
    </location>
</feature>